<dbReference type="Proteomes" id="UP000195514">
    <property type="component" value="Chromosome I"/>
</dbReference>
<accession>A0A1Y6K8Q4</accession>
<evidence type="ECO:0000313" key="4">
    <source>
        <dbReference type="Proteomes" id="UP000195514"/>
    </source>
</evidence>
<feature type="domain" description="Putative regulatory protein FmdB zinc ribbon" evidence="2">
    <location>
        <begin position="1"/>
        <end position="44"/>
    </location>
</feature>
<evidence type="ECO:0000259" key="2">
    <source>
        <dbReference type="SMART" id="SM00834"/>
    </source>
</evidence>
<dbReference type="OrthoDB" id="9806664at2"/>
<organism evidence="3 4">
    <name type="scientific">Candidatus Brevifilum fermentans</name>
    <dbReference type="NCBI Taxonomy" id="1986204"/>
    <lineage>
        <taxon>Bacteria</taxon>
        <taxon>Bacillati</taxon>
        <taxon>Chloroflexota</taxon>
        <taxon>Anaerolineae</taxon>
        <taxon>Anaerolineales</taxon>
        <taxon>Anaerolineaceae</taxon>
        <taxon>Candidatus Brevifilum</taxon>
    </lineage>
</organism>
<reference evidence="4" key="1">
    <citation type="submission" date="2017-05" db="EMBL/GenBank/DDBJ databases">
        <authorList>
            <person name="Kirkegaard R."/>
            <person name="Mcilroy J S."/>
        </authorList>
    </citation>
    <scope>NUCLEOTIDE SEQUENCE [LARGE SCALE GENOMIC DNA]</scope>
</reference>
<sequence length="126" mass="14529">MPTYNYQCLDCKARFKRYLTYAEYDRAEIVCSVCGSSHVQRRIGRVRIAKSEDRRIEDLVDPTQLAGIEDDPRALGRLMRKMGQEMGEDTGPEFDEVVSRLEKGEDPEQIERDMPDLGEGSFDFDD</sequence>
<feature type="region of interest" description="Disordered" evidence="1">
    <location>
        <begin position="101"/>
        <end position="126"/>
    </location>
</feature>
<dbReference type="Pfam" id="PF09723">
    <property type="entry name" value="Zn_ribbon_8"/>
    <property type="match status" value="1"/>
</dbReference>
<gene>
    <name evidence="3" type="ORF">CFX1CAM_1904</name>
</gene>
<feature type="compositionally biased region" description="Basic and acidic residues" evidence="1">
    <location>
        <begin position="101"/>
        <end position="115"/>
    </location>
</feature>
<evidence type="ECO:0000256" key="1">
    <source>
        <dbReference type="SAM" id="MobiDB-lite"/>
    </source>
</evidence>
<keyword evidence="4" id="KW-1185">Reference proteome</keyword>
<name>A0A1Y6K8Q4_9CHLR</name>
<dbReference type="InterPro" id="IPR013429">
    <property type="entry name" value="Regulatory_FmdB_Zinc_ribbon"/>
</dbReference>
<evidence type="ECO:0000313" key="3">
    <source>
        <dbReference type="EMBL" id="SMX54969.1"/>
    </source>
</evidence>
<protein>
    <recommendedName>
        <fullName evidence="2">Putative regulatory protein FmdB zinc ribbon domain-containing protein</fullName>
    </recommendedName>
</protein>
<dbReference type="SMART" id="SM00834">
    <property type="entry name" value="CxxC_CXXC_SSSS"/>
    <property type="match status" value="1"/>
</dbReference>
<dbReference type="RefSeq" id="WP_157891825.1">
    <property type="nucleotide sequence ID" value="NZ_LT859958.1"/>
</dbReference>
<proteinExistence type="predicted"/>
<dbReference type="PANTHER" id="PTHR34404">
    <property type="entry name" value="REGULATORY PROTEIN, FMDB FAMILY"/>
    <property type="match status" value="1"/>
</dbReference>
<dbReference type="EMBL" id="LT859958">
    <property type="protein sequence ID" value="SMX54969.1"/>
    <property type="molecule type" value="Genomic_DNA"/>
</dbReference>
<dbReference type="NCBIfam" id="TIGR02605">
    <property type="entry name" value="CxxC_CxxC_SSSS"/>
    <property type="match status" value="1"/>
</dbReference>
<dbReference type="PANTHER" id="PTHR34404:SF3">
    <property type="entry name" value="REGULATORY PROTEIN, FMDB FAMILY"/>
    <property type="match status" value="1"/>
</dbReference>
<dbReference type="KEGG" id="abat:CFX1CAM_1904"/>
<dbReference type="AlphaFoldDB" id="A0A1Y6K8Q4"/>